<dbReference type="SUPFAM" id="SSF57701">
    <property type="entry name" value="Zn2/Cys6 DNA-binding domain"/>
    <property type="match status" value="1"/>
</dbReference>
<dbReference type="GO" id="GO:0008270">
    <property type="term" value="F:zinc ion binding"/>
    <property type="evidence" value="ECO:0007669"/>
    <property type="project" value="InterPro"/>
</dbReference>
<evidence type="ECO:0008006" key="5">
    <source>
        <dbReference type="Google" id="ProtNLM"/>
    </source>
</evidence>
<dbReference type="GO" id="GO:0000981">
    <property type="term" value="F:DNA-binding transcription factor activity, RNA polymerase II-specific"/>
    <property type="evidence" value="ECO:0007669"/>
    <property type="project" value="InterPro"/>
</dbReference>
<sequence length="200" mass="22167">MFLIMPTSHPPPVEPSAATNGSLAVTQQHHQRGSRVKQACDRCRMKKCDCDVPCLRCMQDHVVCVVSKRDGPSDPKAAAREYIQSMEANQRRLVEALKQMRKLACGFDFEGVPEVVDEVDTTENNDPAPIPTTSIQWPSKAADWLVDSFTIPETEPVLLALDSSGTMENANALNGPDSMMWWDPSMLLNMDPFRPLSHGS</sequence>
<dbReference type="PANTHER" id="PTHR46910:SF23">
    <property type="entry name" value="THIAMINE REPRESSIBLE GENES REGULATORY PROTEIN THI1"/>
    <property type="match status" value="1"/>
</dbReference>
<dbReference type="Gene3D" id="4.10.240.10">
    <property type="entry name" value="Zn(2)-C6 fungal-type DNA-binding domain"/>
    <property type="match status" value="1"/>
</dbReference>
<dbReference type="EMBL" id="ML978775">
    <property type="protein sequence ID" value="KAF2083511.1"/>
    <property type="molecule type" value="Genomic_DNA"/>
</dbReference>
<dbReference type="Proteomes" id="UP000799776">
    <property type="component" value="Unassembled WGS sequence"/>
</dbReference>
<accession>A0A9P4HQ05</accession>
<dbReference type="InterPro" id="IPR036864">
    <property type="entry name" value="Zn2-C6_fun-type_DNA-bd_sf"/>
</dbReference>
<dbReference type="OrthoDB" id="5404913at2759"/>
<keyword evidence="4" id="KW-1185">Reference proteome</keyword>
<proteinExistence type="predicted"/>
<dbReference type="PANTHER" id="PTHR46910">
    <property type="entry name" value="TRANSCRIPTION FACTOR PDR1"/>
    <property type="match status" value="1"/>
</dbReference>
<dbReference type="InterPro" id="IPR050987">
    <property type="entry name" value="AtrR-like"/>
</dbReference>
<comment type="caution">
    <text evidence="3">The sequence shown here is derived from an EMBL/GenBank/DDBJ whole genome shotgun (WGS) entry which is preliminary data.</text>
</comment>
<gene>
    <name evidence="3" type="ORF">K490DRAFT_60412</name>
</gene>
<dbReference type="InterPro" id="IPR001138">
    <property type="entry name" value="Zn2Cys6_DnaBD"/>
</dbReference>
<feature type="region of interest" description="Disordered" evidence="2">
    <location>
        <begin position="1"/>
        <end position="31"/>
    </location>
</feature>
<dbReference type="CDD" id="cd00067">
    <property type="entry name" value="GAL4"/>
    <property type="match status" value="1"/>
</dbReference>
<feature type="compositionally biased region" description="Polar residues" evidence="2">
    <location>
        <begin position="17"/>
        <end position="28"/>
    </location>
</feature>
<evidence type="ECO:0000313" key="4">
    <source>
        <dbReference type="Proteomes" id="UP000799776"/>
    </source>
</evidence>
<reference evidence="3" key="1">
    <citation type="journal article" date="2020" name="Stud. Mycol.">
        <title>101 Dothideomycetes genomes: a test case for predicting lifestyles and emergence of pathogens.</title>
        <authorList>
            <person name="Haridas S."/>
            <person name="Albert R."/>
            <person name="Binder M."/>
            <person name="Bloem J."/>
            <person name="Labutti K."/>
            <person name="Salamov A."/>
            <person name="Andreopoulos B."/>
            <person name="Baker S."/>
            <person name="Barry K."/>
            <person name="Bills G."/>
            <person name="Bluhm B."/>
            <person name="Cannon C."/>
            <person name="Castanera R."/>
            <person name="Culley D."/>
            <person name="Daum C."/>
            <person name="Ezra D."/>
            <person name="Gonzalez J."/>
            <person name="Henrissat B."/>
            <person name="Kuo A."/>
            <person name="Liang C."/>
            <person name="Lipzen A."/>
            <person name="Lutzoni F."/>
            <person name="Magnuson J."/>
            <person name="Mondo S."/>
            <person name="Nolan M."/>
            <person name="Ohm R."/>
            <person name="Pangilinan J."/>
            <person name="Park H.-J."/>
            <person name="Ramirez L."/>
            <person name="Alfaro M."/>
            <person name="Sun H."/>
            <person name="Tritt A."/>
            <person name="Yoshinaga Y."/>
            <person name="Zwiers L.-H."/>
            <person name="Turgeon B."/>
            <person name="Goodwin S."/>
            <person name="Spatafora J."/>
            <person name="Crous P."/>
            <person name="Grigoriev I."/>
        </authorList>
    </citation>
    <scope>NUCLEOTIDE SEQUENCE</scope>
    <source>
        <strain evidence="3">CBS 121410</strain>
    </source>
</reference>
<protein>
    <recommendedName>
        <fullName evidence="5">Zn(2)-C6 fungal-type domain-containing protein</fullName>
    </recommendedName>
</protein>
<dbReference type="AlphaFoldDB" id="A0A9P4HQ05"/>
<evidence type="ECO:0000256" key="2">
    <source>
        <dbReference type="SAM" id="MobiDB-lite"/>
    </source>
</evidence>
<name>A0A9P4HQ05_9PEZI</name>
<organism evidence="3 4">
    <name type="scientific">Saccharata proteae CBS 121410</name>
    <dbReference type="NCBI Taxonomy" id="1314787"/>
    <lineage>
        <taxon>Eukaryota</taxon>
        <taxon>Fungi</taxon>
        <taxon>Dikarya</taxon>
        <taxon>Ascomycota</taxon>
        <taxon>Pezizomycotina</taxon>
        <taxon>Dothideomycetes</taxon>
        <taxon>Dothideomycetes incertae sedis</taxon>
        <taxon>Botryosphaeriales</taxon>
        <taxon>Saccharataceae</taxon>
        <taxon>Saccharata</taxon>
    </lineage>
</organism>
<evidence type="ECO:0000256" key="1">
    <source>
        <dbReference type="ARBA" id="ARBA00023242"/>
    </source>
</evidence>
<evidence type="ECO:0000313" key="3">
    <source>
        <dbReference type="EMBL" id="KAF2083511.1"/>
    </source>
</evidence>
<keyword evidence="1" id="KW-0539">Nucleus</keyword>